<feature type="domain" description="Aerobactin siderophore biosynthesis IucA/IucC-like C-terminal" evidence="4">
    <location>
        <begin position="416"/>
        <end position="576"/>
    </location>
</feature>
<feature type="domain" description="Aerobactin siderophore biosynthesis IucA/IucC N-terminal" evidence="3">
    <location>
        <begin position="159"/>
        <end position="384"/>
    </location>
</feature>
<reference evidence="5 6" key="1">
    <citation type="journal article" date="2005" name="Int. J. Syst. Evol. Microbiol.">
        <title>Bacillus litoralis sp. nov., isolated from a tidal flat of the Yellow Sea in Korea.</title>
        <authorList>
            <person name="Yoon J.H."/>
            <person name="Oh T.K."/>
        </authorList>
    </citation>
    <scope>NUCLEOTIDE SEQUENCE [LARGE SCALE GENOMIC DNA]</scope>
    <source>
        <strain evidence="5 6">SW-211</strain>
    </source>
</reference>
<dbReference type="Proteomes" id="UP000321363">
    <property type="component" value="Unassembled WGS sequence"/>
</dbReference>
<evidence type="ECO:0000256" key="2">
    <source>
        <dbReference type="ARBA" id="ARBA00007832"/>
    </source>
</evidence>
<evidence type="ECO:0000313" key="6">
    <source>
        <dbReference type="Proteomes" id="UP000321363"/>
    </source>
</evidence>
<comment type="caution">
    <text evidence="5">The sequence shown here is derived from an EMBL/GenBank/DDBJ whole genome shotgun (WGS) entry which is preliminary data.</text>
</comment>
<dbReference type="GO" id="GO:0016881">
    <property type="term" value="F:acid-amino acid ligase activity"/>
    <property type="evidence" value="ECO:0007669"/>
    <property type="project" value="UniProtKB-ARBA"/>
</dbReference>
<evidence type="ECO:0000259" key="4">
    <source>
        <dbReference type="Pfam" id="PF06276"/>
    </source>
</evidence>
<name>A0A5C6W525_9BACI</name>
<dbReference type="PANTHER" id="PTHR34384:SF5">
    <property type="entry name" value="L-2,3-DIAMINOPROPANOATE--CITRATE LIGASE"/>
    <property type="match status" value="1"/>
</dbReference>
<dbReference type="Gene3D" id="1.10.510.40">
    <property type="match status" value="1"/>
</dbReference>
<dbReference type="RefSeq" id="WP_146947438.1">
    <property type="nucleotide sequence ID" value="NZ_VOQF01000004.1"/>
</dbReference>
<dbReference type="AlphaFoldDB" id="A0A5C6W525"/>
<gene>
    <name evidence="5" type="ORF">FS935_08300</name>
</gene>
<accession>A0A5C6W525</accession>
<dbReference type="InterPro" id="IPR007310">
    <property type="entry name" value="Aerobactin_biosyn_IucA/IucC_N"/>
</dbReference>
<protein>
    <submittedName>
        <fullName evidence="5">Siderophore biosynthesis protein</fullName>
    </submittedName>
</protein>
<dbReference type="Pfam" id="PF06276">
    <property type="entry name" value="FhuF"/>
    <property type="match status" value="1"/>
</dbReference>
<keyword evidence="6" id="KW-1185">Reference proteome</keyword>
<evidence type="ECO:0000259" key="3">
    <source>
        <dbReference type="Pfam" id="PF04183"/>
    </source>
</evidence>
<comment type="pathway">
    <text evidence="1">Siderophore biosynthesis.</text>
</comment>
<evidence type="ECO:0000313" key="5">
    <source>
        <dbReference type="EMBL" id="TXC91626.1"/>
    </source>
</evidence>
<dbReference type="EMBL" id="VOQF01000004">
    <property type="protein sequence ID" value="TXC91626.1"/>
    <property type="molecule type" value="Genomic_DNA"/>
</dbReference>
<sequence length="609" mass="70924">MNQSAKLIAKNATFQAFVNSYIREIDCAVTWIEREEWLKNHRTSVTLEGEYLIVIELPLQNISYVIEVEYKSIIGRQVLKLPLKYCPISNQWIKEDRVTVMISCIQELHLIVRDKDCPDIVVSHYDELIVRLIESYHMMTTYIEHEMKKESLNAENCSFIGTEQSLLFGHWLHPTPKSRQGMASWQHHSYAPELNGMFQLHYFQVASNFVSESSILNLSASELIIQSLQEVDPQLRIEKGSCIIPMHPLQSQWLLQQDHVKEAIDDKTITYLGARGPHYTATSSLRTVYNEELNFMYKFSIPVKVTNSLRMNKISELKAGVIMARLLRNIPFLDQYPLFKIIEDPAYITVDFPDHKESGFEVIIRSNLFTSGKNQGISSIASIVQDPLSNQNSRLANLIFKIALFESRSIELVSLDWFEKYWNCAIDPLIRLYDEYGIALEAHQQNSILDISTSYPEGYYYRDNQGYYLSKSYEKELRFIEPALSSTPELFYHNSIIEDRFTYYLFMNQLFSVIYRFGADQLIEEEKLIRIVVSKLRKLETELRGIGKEFINNILSKEKLAYKANLLTRFHDVDELSADLEQAIYTKVSNPFLLYKKEEEYDQAISLTH</sequence>
<dbReference type="PANTHER" id="PTHR34384">
    <property type="entry name" value="L-2,3-DIAMINOPROPANOATE--CITRATE LIGASE"/>
    <property type="match status" value="1"/>
</dbReference>
<dbReference type="InterPro" id="IPR022770">
    <property type="entry name" value="IucA/IucC-like_C"/>
</dbReference>
<dbReference type="OrthoDB" id="2989563at2"/>
<comment type="similarity">
    <text evidence="2">Belongs to the IucA/IucC family.</text>
</comment>
<dbReference type="GO" id="GO:0019290">
    <property type="term" value="P:siderophore biosynthetic process"/>
    <property type="evidence" value="ECO:0007669"/>
    <property type="project" value="InterPro"/>
</dbReference>
<dbReference type="InterPro" id="IPR037455">
    <property type="entry name" value="LucA/IucC-like"/>
</dbReference>
<evidence type="ECO:0000256" key="1">
    <source>
        <dbReference type="ARBA" id="ARBA00004924"/>
    </source>
</evidence>
<organism evidence="5 6">
    <name type="scientific">Metabacillus litoralis</name>
    <dbReference type="NCBI Taxonomy" id="152268"/>
    <lineage>
        <taxon>Bacteria</taxon>
        <taxon>Bacillati</taxon>
        <taxon>Bacillota</taxon>
        <taxon>Bacilli</taxon>
        <taxon>Bacillales</taxon>
        <taxon>Bacillaceae</taxon>
        <taxon>Metabacillus</taxon>
    </lineage>
</organism>
<dbReference type="Pfam" id="PF04183">
    <property type="entry name" value="IucA_IucC"/>
    <property type="match status" value="1"/>
</dbReference>
<proteinExistence type="inferred from homology"/>